<gene>
    <name evidence="3" type="ORF">sS8_3628</name>
</gene>
<feature type="domain" description="TRSP" evidence="1">
    <location>
        <begin position="251"/>
        <end position="359"/>
    </location>
</feature>
<dbReference type="Gene3D" id="3.40.50.2020">
    <property type="match status" value="1"/>
</dbReference>
<dbReference type="Pfam" id="PF12500">
    <property type="entry name" value="TRSP"/>
    <property type="match status" value="1"/>
</dbReference>
<evidence type="ECO:0008006" key="5">
    <source>
        <dbReference type="Google" id="ProtNLM"/>
    </source>
</evidence>
<proteinExistence type="predicted"/>
<dbReference type="OrthoDB" id="56827at2"/>
<dbReference type="InterPro" id="IPR000836">
    <property type="entry name" value="PRTase_dom"/>
</dbReference>
<dbReference type="KEGG" id="mmai:sS8_3628"/>
<dbReference type="CDD" id="cd06223">
    <property type="entry name" value="PRTases_typeI"/>
    <property type="match status" value="1"/>
</dbReference>
<protein>
    <recommendedName>
        <fullName evidence="5">Phosphoribosyltransferase</fullName>
    </recommendedName>
</protein>
<keyword evidence="4" id="KW-1185">Reference proteome</keyword>
<dbReference type="AlphaFoldDB" id="A0A250KVB0"/>
<dbReference type="EMBL" id="AP017928">
    <property type="protein sequence ID" value="BBA35565.1"/>
    <property type="molecule type" value="Genomic_DNA"/>
</dbReference>
<dbReference type="Pfam" id="PF15609">
    <property type="entry name" value="PRTase_2"/>
    <property type="match status" value="1"/>
</dbReference>
<name>A0A250KVB0_9GAMM</name>
<dbReference type="RefSeq" id="WP_119630866.1">
    <property type="nucleotide sequence ID" value="NZ_AP017928.1"/>
</dbReference>
<organism evidence="3 4">
    <name type="scientific">Methylocaldum marinum</name>
    <dbReference type="NCBI Taxonomy" id="1432792"/>
    <lineage>
        <taxon>Bacteria</taxon>
        <taxon>Pseudomonadati</taxon>
        <taxon>Pseudomonadota</taxon>
        <taxon>Gammaproteobacteria</taxon>
        <taxon>Methylococcales</taxon>
        <taxon>Methylococcaceae</taxon>
        <taxon>Methylocaldum</taxon>
    </lineage>
</organism>
<dbReference type="InterPro" id="IPR029057">
    <property type="entry name" value="PRTase-like"/>
</dbReference>
<dbReference type="InterPro" id="IPR041688">
    <property type="entry name" value="PRTase_2"/>
</dbReference>
<dbReference type="SUPFAM" id="SSF53271">
    <property type="entry name" value="PRTase-like"/>
    <property type="match status" value="1"/>
</dbReference>
<sequence length="387" mass="42407">MTALHHAALETGVLTVKVREAAFSLEELCGFAARDNRKRGFLFLSKVLGKHWPAVPSTMRRVHRHLASGLGFGAGPWVFVAMAETATGLGQGVFEAALERRIGAHALFLHSTRYRIPGRKFLAFEESHCHAPDQYLYEPLDAHHRDLFRTAREMVIVDDEISTGSTLCNLVEAYRARNPQLERVHFVAITNFSGERSAERFSERVGLPVHCVAALHGAFSFESAEEVYAGKAPPAVGTNTCEPGFVADRLGRFGIDRHLEVPAGETIRGLVSGLEAGARVLVLGTGEFMHAAFRIGLELETLGFDVAVQATTRSPILAGADIGRRLVFPDNYGEGIPNYLYNVDPDHYGRIIVCHETPPEGLTDLLRQLGPACLPFRYSEPAELSAP</sequence>
<evidence type="ECO:0000313" key="4">
    <source>
        <dbReference type="Proteomes" id="UP000266313"/>
    </source>
</evidence>
<evidence type="ECO:0000259" key="1">
    <source>
        <dbReference type="Pfam" id="PF12500"/>
    </source>
</evidence>
<evidence type="ECO:0000259" key="2">
    <source>
        <dbReference type="Pfam" id="PF15609"/>
    </source>
</evidence>
<reference evidence="3 4" key="1">
    <citation type="submission" date="2016-12" db="EMBL/GenBank/DDBJ databases">
        <title>Genome sequencing of Methylocaldum marinum.</title>
        <authorList>
            <person name="Takeuchi M."/>
            <person name="Kamagata Y."/>
            <person name="Hiraoka S."/>
            <person name="Oshima K."/>
            <person name="Hattori M."/>
            <person name="Iwasaki W."/>
        </authorList>
    </citation>
    <scope>NUCLEOTIDE SEQUENCE [LARGE SCALE GENOMIC DNA]</scope>
    <source>
        <strain evidence="3 4">S8</strain>
    </source>
</reference>
<dbReference type="PIRSF" id="PIRSF020967">
    <property type="entry name" value="UCP020967"/>
    <property type="match status" value="1"/>
</dbReference>
<dbReference type="InterPro" id="IPR011214">
    <property type="entry name" value="UCP020967"/>
</dbReference>
<accession>A0A250KVB0</accession>
<dbReference type="InterPro" id="IPR022537">
    <property type="entry name" value="TRSP_dom"/>
</dbReference>
<feature type="domain" description="Orotate phosphoribosyltransferase-like" evidence="2">
    <location>
        <begin position="28"/>
        <end position="217"/>
    </location>
</feature>
<dbReference type="Proteomes" id="UP000266313">
    <property type="component" value="Chromosome"/>
</dbReference>
<evidence type="ECO:0000313" key="3">
    <source>
        <dbReference type="EMBL" id="BBA35565.1"/>
    </source>
</evidence>